<evidence type="ECO:0000313" key="2">
    <source>
        <dbReference type="Proteomes" id="UP000323707"/>
    </source>
</evidence>
<name>A0A5M9QHU1_9HELI</name>
<reference evidence="1 2" key="1">
    <citation type="submission" date="2019-09" db="EMBL/GenBank/DDBJ databases">
        <title>Draft genome sequence of various Type strains from the CCUG.</title>
        <authorList>
            <person name="Pineiro-Iglesias B."/>
            <person name="Tunovic T."/>
            <person name="Unosson C."/>
            <person name="Inganas E."/>
            <person name="Ohlen M."/>
            <person name="Cardew S."/>
            <person name="Jensie-Markopoulos S."/>
            <person name="Salva-Serra F."/>
            <person name="Jaen-Luchoro D."/>
            <person name="Karlsson R."/>
            <person name="Svensson-Stadler L."/>
            <person name="Chun J."/>
            <person name="Moore E."/>
        </authorList>
    </citation>
    <scope>NUCLEOTIDE SEQUENCE [LARGE SCALE GENOMIC DNA]</scope>
    <source>
        <strain evidence="1 2">CCUG 32756T</strain>
    </source>
</reference>
<dbReference type="EMBL" id="VXKE01000021">
    <property type="protein sequence ID" value="KAA8707801.1"/>
    <property type="molecule type" value="Genomic_DNA"/>
</dbReference>
<evidence type="ECO:0000313" key="1">
    <source>
        <dbReference type="EMBL" id="KAA8707801.1"/>
    </source>
</evidence>
<accession>A0A5M9QHU1</accession>
<dbReference type="AlphaFoldDB" id="A0A5M9QHU1"/>
<comment type="caution">
    <text evidence="1">The sequence shown here is derived from an EMBL/GenBank/DDBJ whole genome shotgun (WGS) entry which is preliminary data.</text>
</comment>
<dbReference type="Proteomes" id="UP000323707">
    <property type="component" value="Unassembled WGS sequence"/>
</dbReference>
<dbReference type="RefSeq" id="WP_150337809.1">
    <property type="nucleotide sequence ID" value="NZ_JAERIX010000027.1"/>
</dbReference>
<proteinExistence type="predicted"/>
<gene>
    <name evidence="1" type="ORF">F4V45_08010</name>
</gene>
<protein>
    <submittedName>
        <fullName evidence="1">Uncharacterized protein</fullName>
    </submittedName>
</protein>
<sequence length="145" mass="16087">MIIIGLHDLIYPTHFIHTKDVESLRALQASSQASPQINPKGSLLEQIAWFDFHDDGELVLCSYAKANGIDFAIRVRDVVEFLSGAYFLPKYLLVDSSPKVYQTLADEYLLDSKVLCVISGSSQIEECALQGIDGVVFAHLLQLES</sequence>
<organism evidence="1 2">
    <name type="scientific">Helicobacter canis</name>
    <dbReference type="NCBI Taxonomy" id="29419"/>
    <lineage>
        <taxon>Bacteria</taxon>
        <taxon>Pseudomonadati</taxon>
        <taxon>Campylobacterota</taxon>
        <taxon>Epsilonproteobacteria</taxon>
        <taxon>Campylobacterales</taxon>
        <taxon>Helicobacteraceae</taxon>
        <taxon>Helicobacter</taxon>
    </lineage>
</organism>